<evidence type="ECO:0000313" key="1">
    <source>
        <dbReference type="EMBL" id="OCL26084.1"/>
    </source>
</evidence>
<sequence>MGSQNMYKESISESIPLPSSRYNVNSYKKDVELIHENIAEILGNLELDVDCGKGSLLEAISKTYKDVPISGVDSSSDKLKAAKRRLGLIVT</sequence>
<reference evidence="1 2" key="2">
    <citation type="submission" date="2016-08" db="EMBL/GenBank/DDBJ databases">
        <title>Orenia metallireducens sp. nov. strain Z6, a Novel Metal-reducing Firmicute from the Deep Subsurface.</title>
        <authorList>
            <person name="Maxim B.I."/>
            <person name="Kenneth K."/>
            <person name="Flynn T.M."/>
            <person name="Oloughlin E.J."/>
            <person name="Locke R.A."/>
            <person name="Weber J.R."/>
            <person name="Egan S.M."/>
            <person name="Mackie R.I."/>
            <person name="Cann I.K."/>
        </authorList>
    </citation>
    <scope>NUCLEOTIDE SEQUENCE [LARGE SCALE GENOMIC DNA]</scope>
    <source>
        <strain evidence="1 2">Z6</strain>
    </source>
</reference>
<dbReference type="InterPro" id="IPR029063">
    <property type="entry name" value="SAM-dependent_MTases_sf"/>
</dbReference>
<organism evidence="1 2">
    <name type="scientific">Orenia metallireducens</name>
    <dbReference type="NCBI Taxonomy" id="1413210"/>
    <lineage>
        <taxon>Bacteria</taxon>
        <taxon>Bacillati</taxon>
        <taxon>Bacillota</taxon>
        <taxon>Clostridia</taxon>
        <taxon>Halanaerobiales</taxon>
        <taxon>Halobacteroidaceae</taxon>
        <taxon>Orenia</taxon>
    </lineage>
</organism>
<gene>
    <name evidence="1" type="ORF">U472_08695</name>
</gene>
<dbReference type="Gene3D" id="3.40.50.150">
    <property type="entry name" value="Vaccinia Virus protein VP39"/>
    <property type="match status" value="1"/>
</dbReference>
<dbReference type="SUPFAM" id="SSF53335">
    <property type="entry name" value="S-adenosyl-L-methionine-dependent methyltransferases"/>
    <property type="match status" value="1"/>
</dbReference>
<dbReference type="OrthoDB" id="9791837at2"/>
<comment type="caution">
    <text evidence="1">The sequence shown here is derived from an EMBL/GenBank/DDBJ whole genome shotgun (WGS) entry which is preliminary data.</text>
</comment>
<proteinExistence type="predicted"/>
<name>A0A1C0A799_9FIRM</name>
<evidence type="ECO:0000313" key="2">
    <source>
        <dbReference type="Proteomes" id="UP000093514"/>
    </source>
</evidence>
<accession>A0A1C0A799</accession>
<dbReference type="EMBL" id="LWDV01000009">
    <property type="protein sequence ID" value="OCL26084.1"/>
    <property type="molecule type" value="Genomic_DNA"/>
</dbReference>
<evidence type="ECO:0008006" key="3">
    <source>
        <dbReference type="Google" id="ProtNLM"/>
    </source>
</evidence>
<dbReference type="AlphaFoldDB" id="A0A1C0A799"/>
<dbReference type="RefSeq" id="WP_068717547.1">
    <property type="nucleotide sequence ID" value="NZ_LWDV01000009.1"/>
</dbReference>
<dbReference type="Proteomes" id="UP000093514">
    <property type="component" value="Unassembled WGS sequence"/>
</dbReference>
<keyword evidence="2" id="KW-1185">Reference proteome</keyword>
<reference evidence="2" key="1">
    <citation type="submission" date="2016-07" db="EMBL/GenBank/DDBJ databases">
        <authorList>
            <person name="Florea S."/>
            <person name="Webb J.S."/>
            <person name="Jaromczyk J."/>
            <person name="Schardl C.L."/>
        </authorList>
    </citation>
    <scope>NUCLEOTIDE SEQUENCE [LARGE SCALE GENOMIC DNA]</scope>
    <source>
        <strain evidence="2">Z6</strain>
    </source>
</reference>
<protein>
    <recommendedName>
        <fullName evidence="3">Methyltransferase domain-containing protein</fullName>
    </recommendedName>
</protein>